<name>A0A9W9CBQ3_9PLEO</name>
<protein>
    <submittedName>
        <fullName evidence="1">Uncharacterized protein</fullName>
    </submittedName>
</protein>
<keyword evidence="2" id="KW-1185">Reference proteome</keyword>
<dbReference type="GeneID" id="80907194"/>
<dbReference type="OrthoDB" id="5314997at2759"/>
<evidence type="ECO:0000313" key="2">
    <source>
        <dbReference type="Proteomes" id="UP001140513"/>
    </source>
</evidence>
<proteinExistence type="predicted"/>
<sequence>MGSLEYGKDGDTNIAMENVGAESTEPFRFMDLPKEARLMVYERIPVTTKTYGASLGEDRPVVQHPERVRSDGRLILVHKTLPTGILRVSKAVHYEARPIVRAKLKDQEVWDPRSAIHGGDASENRDSFAEATASATNIPDKKVESDIMRRFGRQLRNRRKYLPRSQREWITVEVACVGATEFSSDLLQLLLRLRLREAVEMLGDKRLDIAIALRMVPSLPGTLTEKEEQDIFQFVDEMPASQMAAWSVFGDRGGHEPWFEESTPIIKGRPIEQHEWEEEWEEGMHFREHGADIAAAGVQHKEV</sequence>
<evidence type="ECO:0000313" key="1">
    <source>
        <dbReference type="EMBL" id="KAJ4355644.1"/>
    </source>
</evidence>
<dbReference type="AlphaFoldDB" id="A0A9W9CBQ3"/>
<gene>
    <name evidence="1" type="ORF">N0V89_003664</name>
</gene>
<dbReference type="RefSeq" id="XP_056072770.1">
    <property type="nucleotide sequence ID" value="XM_056212462.1"/>
</dbReference>
<accession>A0A9W9CBQ3</accession>
<reference evidence="1" key="1">
    <citation type="submission" date="2022-10" db="EMBL/GenBank/DDBJ databases">
        <title>Tapping the CABI collections for fungal endophytes: first genome assemblies for Collariella, Neodidymelliopsis, Ascochyta clinopodiicola, Didymella pomorum, Didymosphaeria variabile, Neocosmospora piperis and Neocucurbitaria cava.</title>
        <authorList>
            <person name="Hill R."/>
        </authorList>
    </citation>
    <scope>NUCLEOTIDE SEQUENCE</scope>
    <source>
        <strain evidence="1">IMI 356815</strain>
    </source>
</reference>
<dbReference type="Proteomes" id="UP001140513">
    <property type="component" value="Unassembled WGS sequence"/>
</dbReference>
<dbReference type="EMBL" id="JAPEUX010000003">
    <property type="protein sequence ID" value="KAJ4355644.1"/>
    <property type="molecule type" value="Genomic_DNA"/>
</dbReference>
<organism evidence="1 2">
    <name type="scientific">Didymosphaeria variabile</name>
    <dbReference type="NCBI Taxonomy" id="1932322"/>
    <lineage>
        <taxon>Eukaryota</taxon>
        <taxon>Fungi</taxon>
        <taxon>Dikarya</taxon>
        <taxon>Ascomycota</taxon>
        <taxon>Pezizomycotina</taxon>
        <taxon>Dothideomycetes</taxon>
        <taxon>Pleosporomycetidae</taxon>
        <taxon>Pleosporales</taxon>
        <taxon>Massarineae</taxon>
        <taxon>Didymosphaeriaceae</taxon>
        <taxon>Didymosphaeria</taxon>
    </lineage>
</organism>
<comment type="caution">
    <text evidence="1">The sequence shown here is derived from an EMBL/GenBank/DDBJ whole genome shotgun (WGS) entry which is preliminary data.</text>
</comment>